<dbReference type="AlphaFoldDB" id="A0A916RVR2"/>
<dbReference type="PANTHER" id="PTHR43311:SF1">
    <property type="entry name" value="GLUTAMYL-Q TRNA(ASP) SYNTHETASE"/>
    <property type="match status" value="1"/>
</dbReference>
<keyword evidence="1 5" id="KW-0436">Ligase</keyword>
<accession>A0A916RVR2</accession>
<dbReference type="SUPFAM" id="SSF52374">
    <property type="entry name" value="Nucleotidylyl transferase"/>
    <property type="match status" value="1"/>
</dbReference>
<sequence length="130" mass="14610">MNYRFRVPDSEAIRFTDGNMGEQCFTAGIDFGDFLVWRKDGLPSYQLACVVDDAAMRITEAVRGADLLKSTARQLLLQCALSLPSVAYFHTQLLRDEHGVRLAKRHDALAIRTLRERGMTPAQVMAMFAT</sequence>
<keyword evidence="2 5" id="KW-0547">Nucleotide-binding</keyword>
<keyword evidence="4 5" id="KW-0030">Aminoacyl-tRNA synthetase</keyword>
<evidence type="ECO:0000256" key="3">
    <source>
        <dbReference type="ARBA" id="ARBA00022840"/>
    </source>
</evidence>
<evidence type="ECO:0000259" key="6">
    <source>
        <dbReference type="Pfam" id="PF00749"/>
    </source>
</evidence>
<evidence type="ECO:0000256" key="4">
    <source>
        <dbReference type="ARBA" id="ARBA00023146"/>
    </source>
</evidence>
<protein>
    <recommendedName>
        <fullName evidence="6">Glutamyl/glutaminyl-tRNA synthetase class Ib catalytic domain-containing protein</fullName>
    </recommendedName>
</protein>
<evidence type="ECO:0000256" key="2">
    <source>
        <dbReference type="ARBA" id="ARBA00022741"/>
    </source>
</evidence>
<gene>
    <name evidence="7" type="ORF">GCM10011507_25660</name>
</gene>
<evidence type="ECO:0000256" key="1">
    <source>
        <dbReference type="ARBA" id="ARBA00022598"/>
    </source>
</evidence>
<keyword evidence="5" id="KW-0648">Protein biosynthesis</keyword>
<dbReference type="Gene3D" id="3.40.50.620">
    <property type="entry name" value="HUPs"/>
    <property type="match status" value="1"/>
</dbReference>
<comment type="similarity">
    <text evidence="5">Belongs to the class-I aminoacyl-tRNA synthetase family.</text>
</comment>
<dbReference type="InterPro" id="IPR014729">
    <property type="entry name" value="Rossmann-like_a/b/a_fold"/>
</dbReference>
<keyword evidence="8" id="KW-1185">Reference proteome</keyword>
<dbReference type="InterPro" id="IPR049940">
    <property type="entry name" value="GluQ/Sye"/>
</dbReference>
<reference evidence="7" key="2">
    <citation type="submission" date="2020-09" db="EMBL/GenBank/DDBJ databases">
        <authorList>
            <person name="Sun Q."/>
            <person name="Zhou Y."/>
        </authorList>
    </citation>
    <scope>NUCLEOTIDE SEQUENCE</scope>
    <source>
        <strain evidence="7">CGMCC 1.15447</strain>
    </source>
</reference>
<dbReference type="GO" id="GO:0005829">
    <property type="term" value="C:cytosol"/>
    <property type="evidence" value="ECO:0007669"/>
    <property type="project" value="TreeGrafter"/>
</dbReference>
<reference evidence="7" key="1">
    <citation type="journal article" date="2014" name="Int. J. Syst. Evol. Microbiol.">
        <title>Complete genome sequence of Corynebacterium casei LMG S-19264T (=DSM 44701T), isolated from a smear-ripened cheese.</title>
        <authorList>
            <consortium name="US DOE Joint Genome Institute (JGI-PGF)"/>
            <person name="Walter F."/>
            <person name="Albersmeier A."/>
            <person name="Kalinowski J."/>
            <person name="Ruckert C."/>
        </authorList>
    </citation>
    <scope>NUCLEOTIDE SEQUENCE</scope>
    <source>
        <strain evidence="7">CGMCC 1.15447</strain>
    </source>
</reference>
<dbReference type="GO" id="GO:0004818">
    <property type="term" value="F:glutamate-tRNA ligase activity"/>
    <property type="evidence" value="ECO:0007669"/>
    <property type="project" value="TreeGrafter"/>
</dbReference>
<dbReference type="Proteomes" id="UP000648801">
    <property type="component" value="Unassembled WGS sequence"/>
</dbReference>
<organism evidence="7 8">
    <name type="scientific">Edaphobacter acidisoli</name>
    <dbReference type="NCBI Taxonomy" id="2040573"/>
    <lineage>
        <taxon>Bacteria</taxon>
        <taxon>Pseudomonadati</taxon>
        <taxon>Acidobacteriota</taxon>
        <taxon>Terriglobia</taxon>
        <taxon>Terriglobales</taxon>
        <taxon>Acidobacteriaceae</taxon>
        <taxon>Edaphobacter</taxon>
    </lineage>
</organism>
<name>A0A916RVR2_9BACT</name>
<dbReference type="Pfam" id="PF00749">
    <property type="entry name" value="tRNA-synt_1c"/>
    <property type="match status" value="1"/>
</dbReference>
<comment type="caution">
    <text evidence="7">The sequence shown here is derived from an EMBL/GenBank/DDBJ whole genome shotgun (WGS) entry which is preliminary data.</text>
</comment>
<dbReference type="InterPro" id="IPR020058">
    <property type="entry name" value="Glu/Gln-tRNA-synth_Ib_cat-dom"/>
</dbReference>
<dbReference type="GO" id="GO:0006424">
    <property type="term" value="P:glutamyl-tRNA aminoacylation"/>
    <property type="evidence" value="ECO:0007669"/>
    <property type="project" value="TreeGrafter"/>
</dbReference>
<dbReference type="PANTHER" id="PTHR43311">
    <property type="entry name" value="GLUTAMATE--TRNA LIGASE"/>
    <property type="match status" value="1"/>
</dbReference>
<dbReference type="GO" id="GO:0005524">
    <property type="term" value="F:ATP binding"/>
    <property type="evidence" value="ECO:0007669"/>
    <property type="project" value="UniProtKB-KW"/>
</dbReference>
<evidence type="ECO:0000313" key="8">
    <source>
        <dbReference type="Proteomes" id="UP000648801"/>
    </source>
</evidence>
<evidence type="ECO:0000256" key="5">
    <source>
        <dbReference type="RuleBase" id="RU363037"/>
    </source>
</evidence>
<evidence type="ECO:0000313" key="7">
    <source>
        <dbReference type="EMBL" id="GGA72927.1"/>
    </source>
</evidence>
<dbReference type="EMBL" id="BMJB01000001">
    <property type="protein sequence ID" value="GGA72927.1"/>
    <property type="molecule type" value="Genomic_DNA"/>
</dbReference>
<keyword evidence="3 5" id="KW-0067">ATP-binding</keyword>
<feature type="domain" description="Glutamyl/glutaminyl-tRNA synthetase class Ib catalytic" evidence="6">
    <location>
        <begin position="4"/>
        <end position="127"/>
    </location>
</feature>
<proteinExistence type="inferred from homology"/>